<dbReference type="PANTHER" id="PTHR12655">
    <property type="entry name" value="ACYL-COA THIOESTERASE"/>
    <property type="match status" value="1"/>
</dbReference>
<keyword evidence="3" id="KW-0378">Hydrolase</keyword>
<sequence>MRFPRCFVKNFHTWKLTASGKLKQVSISSDRYFCDKSTSQFTIDDVKSEVMRKMGVAKGYAPEPPDRSPLLKYLPRSQDDLPVRSMKDSFGTALIPLGTNLDLQMKYTTLMGNVRKGRMLEDLDIFAAWISIKHIYDPKNDQEICPYTIVTASVDETSFETWICKVTNDMRISGEVEMVGKSSMEVCVWLESFVEGEWKLYTKSYFTMVARNSTNTASAIVNKLKPNGPVEEAKYLQASERLVKRRTAAKQSLIKSYPEELEQKAIHDKFQATIDLNDPTLKSRILPHNSVWMESTQVSSVIFPHPEDKNAHNTVFGGLLMRHSLELSYIIAINFGKQLPPSLINISDIAFKAPVPIDSVIKMTGMMVHTELNFAQITVYTEVLNVFTSKTFTTNTFHYTYQFQHTLPEVLPLTYQEAMMWLEGRRYFYNSVGRKK</sequence>
<dbReference type="CDD" id="cd03442">
    <property type="entry name" value="BFIT_BACH"/>
    <property type="match status" value="2"/>
</dbReference>
<evidence type="ECO:0000313" key="6">
    <source>
        <dbReference type="EMBL" id="KAK9501646.1"/>
    </source>
</evidence>
<dbReference type="Gene3D" id="3.10.129.10">
    <property type="entry name" value="Hotdog Thioesterase"/>
    <property type="match status" value="2"/>
</dbReference>
<evidence type="ECO:0000256" key="4">
    <source>
        <dbReference type="ARBA" id="ARBA00022946"/>
    </source>
</evidence>
<keyword evidence="2" id="KW-0677">Repeat</keyword>
<dbReference type="PROSITE" id="PS51770">
    <property type="entry name" value="HOTDOG_ACOT"/>
    <property type="match status" value="2"/>
</dbReference>
<keyword evidence="7" id="KW-1185">Reference proteome</keyword>
<proteinExistence type="inferred from homology"/>
<comment type="similarity">
    <text evidence="1">Belongs to the acyl coenzyme A hydrolase family.</text>
</comment>
<organism evidence="6 7">
    <name type="scientific">Rhynocoris fuscipes</name>
    <dbReference type="NCBI Taxonomy" id="488301"/>
    <lineage>
        <taxon>Eukaryota</taxon>
        <taxon>Metazoa</taxon>
        <taxon>Ecdysozoa</taxon>
        <taxon>Arthropoda</taxon>
        <taxon>Hexapoda</taxon>
        <taxon>Insecta</taxon>
        <taxon>Pterygota</taxon>
        <taxon>Neoptera</taxon>
        <taxon>Paraneoptera</taxon>
        <taxon>Hemiptera</taxon>
        <taxon>Heteroptera</taxon>
        <taxon>Panheteroptera</taxon>
        <taxon>Cimicomorpha</taxon>
        <taxon>Reduviidae</taxon>
        <taxon>Harpactorinae</taxon>
        <taxon>Harpactorini</taxon>
        <taxon>Rhynocoris</taxon>
    </lineage>
</organism>
<dbReference type="SUPFAM" id="SSF54637">
    <property type="entry name" value="Thioesterase/thiol ester dehydrase-isomerase"/>
    <property type="match status" value="2"/>
</dbReference>
<keyword evidence="4" id="KW-0809">Transit peptide</keyword>
<dbReference type="InterPro" id="IPR029069">
    <property type="entry name" value="HotDog_dom_sf"/>
</dbReference>
<gene>
    <name evidence="6" type="ORF">O3M35_012337</name>
</gene>
<accession>A0AAW1CT59</accession>
<dbReference type="Proteomes" id="UP001461498">
    <property type="component" value="Unassembled WGS sequence"/>
</dbReference>
<dbReference type="EMBL" id="JAPXFL010000009">
    <property type="protein sequence ID" value="KAK9501646.1"/>
    <property type="molecule type" value="Genomic_DNA"/>
</dbReference>
<evidence type="ECO:0000256" key="1">
    <source>
        <dbReference type="ARBA" id="ARBA00010458"/>
    </source>
</evidence>
<dbReference type="GO" id="GO:0005739">
    <property type="term" value="C:mitochondrion"/>
    <property type="evidence" value="ECO:0007669"/>
    <property type="project" value="TreeGrafter"/>
</dbReference>
<name>A0AAW1CT59_9HEMI</name>
<evidence type="ECO:0000259" key="5">
    <source>
        <dbReference type="PROSITE" id="PS51770"/>
    </source>
</evidence>
<evidence type="ECO:0000313" key="7">
    <source>
        <dbReference type="Proteomes" id="UP001461498"/>
    </source>
</evidence>
<reference evidence="6 7" key="1">
    <citation type="submission" date="2022-12" db="EMBL/GenBank/DDBJ databases">
        <title>Chromosome-level genome assembly of true bugs.</title>
        <authorList>
            <person name="Ma L."/>
            <person name="Li H."/>
        </authorList>
    </citation>
    <scope>NUCLEOTIDE SEQUENCE [LARGE SCALE GENOMIC DNA]</scope>
    <source>
        <strain evidence="6">Lab_2022b</strain>
    </source>
</reference>
<feature type="domain" description="HotDog ACOT-type" evidence="5">
    <location>
        <begin position="294"/>
        <end position="407"/>
    </location>
</feature>
<dbReference type="GO" id="GO:0006637">
    <property type="term" value="P:acyl-CoA metabolic process"/>
    <property type="evidence" value="ECO:0007669"/>
    <property type="project" value="TreeGrafter"/>
</dbReference>
<evidence type="ECO:0000256" key="2">
    <source>
        <dbReference type="ARBA" id="ARBA00022737"/>
    </source>
</evidence>
<protein>
    <recommendedName>
        <fullName evidence="5">HotDog ACOT-type domain-containing protein</fullName>
    </recommendedName>
</protein>
<comment type="caution">
    <text evidence="6">The sequence shown here is derived from an EMBL/GenBank/DDBJ whole genome shotgun (WGS) entry which is preliminary data.</text>
</comment>
<dbReference type="InterPro" id="IPR033120">
    <property type="entry name" value="HOTDOG_ACOT"/>
</dbReference>
<evidence type="ECO:0000256" key="3">
    <source>
        <dbReference type="ARBA" id="ARBA00022801"/>
    </source>
</evidence>
<dbReference type="AlphaFoldDB" id="A0AAW1CT59"/>
<dbReference type="GO" id="GO:0047617">
    <property type="term" value="F:fatty acyl-CoA hydrolase activity"/>
    <property type="evidence" value="ECO:0007669"/>
    <property type="project" value="TreeGrafter"/>
</dbReference>
<feature type="domain" description="HotDog ACOT-type" evidence="5">
    <location>
        <begin position="93"/>
        <end position="214"/>
    </location>
</feature>
<dbReference type="PANTHER" id="PTHR12655:SF0">
    <property type="entry name" value="ACYL-COENZYME A THIOESTERASE 9, MITOCHONDRIAL"/>
    <property type="match status" value="1"/>
</dbReference>